<evidence type="ECO:0000313" key="1">
    <source>
        <dbReference type="EMBL" id="CDM60635.1"/>
    </source>
</evidence>
<proteinExistence type="predicted"/>
<geneLocation type="plasmid" evidence="1 2">
    <name>pLPU83c</name>
</geneLocation>
<accession>W6RJZ1</accession>
<sequence>MGVFEAFRRLFAEHDLPSAIRSDNGLPFASGVDQTLSSGSRTIYAHGLTRSHGGQAASCWNDYRSVVRINIPMASCEQSKGA</sequence>
<dbReference type="Proteomes" id="UP000019443">
    <property type="component" value="Plasmid pLPU83c"/>
</dbReference>
<dbReference type="PATRIC" id="fig|348824.6.peg.4762"/>
<dbReference type="KEGG" id="rhl:LPU83_pLPU83c_0073"/>
<reference evidence="1" key="1">
    <citation type="submission" date="2013-11" db="EMBL/GenBank/DDBJ databases">
        <title>Draft genome sequence of the broad-host-range Rhizobium sp. LPU83 strain, a member of the low-genetic diversity Oregon-like Rhizobium sp. group.</title>
        <authorList>
            <person name="Wibberg D."/>
            <person name="Puehler A."/>
            <person name="Schlueter A."/>
        </authorList>
    </citation>
    <scope>NUCLEOTIDE SEQUENCE [LARGE SCALE GENOMIC DNA]</scope>
    <source>
        <strain evidence="1">LPU83</strain>
        <plasmid evidence="1">pLPU83c</plasmid>
    </source>
</reference>
<dbReference type="EMBL" id="HG916854">
    <property type="protein sequence ID" value="CDM60635.1"/>
    <property type="molecule type" value="Genomic_DNA"/>
</dbReference>
<dbReference type="AlphaFoldDB" id="W6RJZ1"/>
<keyword evidence="1" id="KW-0614">Plasmid</keyword>
<dbReference type="HOGENOM" id="CLU_2555954_0_0_5"/>
<gene>
    <name evidence="1" type="ORF">LPU83_pLPU83c_0073</name>
</gene>
<protein>
    <submittedName>
        <fullName evidence="1">Uncharacterized protein</fullName>
    </submittedName>
</protein>
<evidence type="ECO:0000313" key="2">
    <source>
        <dbReference type="Proteomes" id="UP000019443"/>
    </source>
</evidence>
<organism evidence="1 2">
    <name type="scientific">Rhizobium favelukesii</name>
    <dbReference type="NCBI Taxonomy" id="348824"/>
    <lineage>
        <taxon>Bacteria</taxon>
        <taxon>Pseudomonadati</taxon>
        <taxon>Pseudomonadota</taxon>
        <taxon>Alphaproteobacteria</taxon>
        <taxon>Hyphomicrobiales</taxon>
        <taxon>Rhizobiaceae</taxon>
        <taxon>Rhizobium/Agrobacterium group</taxon>
        <taxon>Rhizobium</taxon>
    </lineage>
</organism>
<name>W6RJZ1_9HYPH</name>
<keyword evidence="2" id="KW-1185">Reference proteome</keyword>